<dbReference type="KEGG" id="ovi:T265_07024"/>
<gene>
    <name evidence="1" type="ORF">T265_07024</name>
</gene>
<dbReference type="RefSeq" id="XP_009170709.1">
    <property type="nucleotide sequence ID" value="XM_009172445.1"/>
</dbReference>
<organism evidence="1 2">
    <name type="scientific">Opisthorchis viverrini</name>
    <name type="common">Southeast Asian liver fluke</name>
    <dbReference type="NCBI Taxonomy" id="6198"/>
    <lineage>
        <taxon>Eukaryota</taxon>
        <taxon>Metazoa</taxon>
        <taxon>Spiralia</taxon>
        <taxon>Lophotrochozoa</taxon>
        <taxon>Platyhelminthes</taxon>
        <taxon>Trematoda</taxon>
        <taxon>Digenea</taxon>
        <taxon>Opisthorchiida</taxon>
        <taxon>Opisthorchiata</taxon>
        <taxon>Opisthorchiidae</taxon>
        <taxon>Opisthorchis</taxon>
    </lineage>
</organism>
<name>A0A074ZQF6_OPIVI</name>
<reference evidence="1 2" key="1">
    <citation type="submission" date="2013-11" db="EMBL/GenBank/DDBJ databases">
        <title>Opisthorchis viverrini - life in the bile duct.</title>
        <authorList>
            <person name="Young N.D."/>
            <person name="Nagarajan N."/>
            <person name="Lin S.J."/>
            <person name="Korhonen P.K."/>
            <person name="Jex A.R."/>
            <person name="Hall R.S."/>
            <person name="Safavi-Hemami H."/>
            <person name="Kaewkong W."/>
            <person name="Bertrand D."/>
            <person name="Gao S."/>
            <person name="Seet Q."/>
            <person name="Wongkham S."/>
            <person name="Teh B.T."/>
            <person name="Wongkham C."/>
            <person name="Intapan P.M."/>
            <person name="Maleewong W."/>
            <person name="Yang X."/>
            <person name="Hu M."/>
            <person name="Wang Z."/>
            <person name="Hofmann A."/>
            <person name="Sternberg P.W."/>
            <person name="Tan P."/>
            <person name="Wang J."/>
            <person name="Gasser R.B."/>
        </authorList>
    </citation>
    <scope>NUCLEOTIDE SEQUENCE [LARGE SCALE GENOMIC DNA]</scope>
</reference>
<evidence type="ECO:0000313" key="2">
    <source>
        <dbReference type="Proteomes" id="UP000054324"/>
    </source>
</evidence>
<protein>
    <submittedName>
        <fullName evidence="1">Uncharacterized protein</fullName>
    </submittedName>
</protein>
<dbReference type="EMBL" id="KL596773">
    <property type="protein sequence ID" value="KER25565.1"/>
    <property type="molecule type" value="Genomic_DNA"/>
</dbReference>
<sequence length="98" mass="10582">MGAQTKDRLHGRPAGLSTIILTIAKVATTVTIRGGGKHYRVNSQAGSVTKFDRQTAFPTNGTQQPVVHQVWPDPSLAVFVDVALDGLEILACEKHKFD</sequence>
<keyword evidence="2" id="KW-1185">Reference proteome</keyword>
<dbReference type="Proteomes" id="UP000054324">
    <property type="component" value="Unassembled WGS sequence"/>
</dbReference>
<dbReference type="AlphaFoldDB" id="A0A074ZQF6"/>
<dbReference type="CTD" id="20321203"/>
<evidence type="ECO:0000313" key="1">
    <source>
        <dbReference type="EMBL" id="KER25565.1"/>
    </source>
</evidence>
<proteinExistence type="predicted"/>
<dbReference type="GeneID" id="20321203"/>
<accession>A0A074ZQF6</accession>